<gene>
    <name evidence="2" type="ORF">BB559_006900</name>
</gene>
<proteinExistence type="predicted"/>
<keyword evidence="1" id="KW-0175">Coiled coil</keyword>
<sequence>MENPRSTLIKKLLAIRGPQTINSLFSVVHKEFPAEFEGVTKTALKKIYLKNLKNFGHVRARIVRDAEKVEEIKKNQENKINKDKKEAWVWTLEDHLKEKYINLPIDQARIPPKTILDSINTERQKSKDFWLGKTDEPHDWKQTLIDSNKKTSL</sequence>
<feature type="coiled-coil region" evidence="1">
    <location>
        <begin position="59"/>
        <end position="86"/>
    </location>
</feature>
<protein>
    <submittedName>
        <fullName evidence="2">Uncharacterized protein</fullName>
    </submittedName>
</protein>
<name>A0A2T9Y007_9FUNG</name>
<accession>A0A2T9Y007</accession>
<reference evidence="2 3" key="1">
    <citation type="journal article" date="2018" name="MBio">
        <title>Comparative Genomics Reveals the Core Gene Toolbox for the Fungus-Insect Symbiosis.</title>
        <authorList>
            <person name="Wang Y."/>
            <person name="Stata M."/>
            <person name="Wang W."/>
            <person name="Stajich J.E."/>
            <person name="White M.M."/>
            <person name="Moncalvo J.M."/>
        </authorList>
    </citation>
    <scope>NUCLEOTIDE SEQUENCE [LARGE SCALE GENOMIC DNA]</scope>
    <source>
        <strain evidence="2 3">AUS-77-4</strain>
    </source>
</reference>
<dbReference type="EMBL" id="MBFT01001053">
    <property type="protein sequence ID" value="PVU85647.1"/>
    <property type="molecule type" value="Genomic_DNA"/>
</dbReference>
<keyword evidence="3" id="KW-1185">Reference proteome</keyword>
<comment type="caution">
    <text evidence="2">The sequence shown here is derived from an EMBL/GenBank/DDBJ whole genome shotgun (WGS) entry which is preliminary data.</text>
</comment>
<evidence type="ECO:0000256" key="1">
    <source>
        <dbReference type="SAM" id="Coils"/>
    </source>
</evidence>
<dbReference type="OrthoDB" id="5568849at2759"/>
<organism evidence="2 3">
    <name type="scientific">Furculomyces boomerangus</name>
    <dbReference type="NCBI Taxonomy" id="61424"/>
    <lineage>
        <taxon>Eukaryota</taxon>
        <taxon>Fungi</taxon>
        <taxon>Fungi incertae sedis</taxon>
        <taxon>Zoopagomycota</taxon>
        <taxon>Kickxellomycotina</taxon>
        <taxon>Harpellomycetes</taxon>
        <taxon>Harpellales</taxon>
        <taxon>Harpellaceae</taxon>
        <taxon>Furculomyces</taxon>
    </lineage>
</organism>
<evidence type="ECO:0000313" key="2">
    <source>
        <dbReference type="EMBL" id="PVU85647.1"/>
    </source>
</evidence>
<dbReference type="AlphaFoldDB" id="A0A2T9Y007"/>
<evidence type="ECO:0000313" key="3">
    <source>
        <dbReference type="Proteomes" id="UP000245699"/>
    </source>
</evidence>
<dbReference type="Proteomes" id="UP000245699">
    <property type="component" value="Unassembled WGS sequence"/>
</dbReference>